<keyword evidence="1" id="KW-1185">Reference proteome</keyword>
<dbReference type="RefSeq" id="XP_010439035.1">
    <property type="nucleotide sequence ID" value="XM_010440733.2"/>
</dbReference>
<evidence type="ECO:0000313" key="3">
    <source>
        <dbReference type="RefSeq" id="XP_010439036.1"/>
    </source>
</evidence>
<protein>
    <submittedName>
        <fullName evidence="2 3">Separase-like isoform X1</fullName>
    </submittedName>
</protein>
<dbReference type="RefSeq" id="XP_010439036.1">
    <property type="nucleotide sequence ID" value="XM_010440734.2"/>
</dbReference>
<dbReference type="PANTHER" id="PTHR12792">
    <property type="entry name" value="EXTRA SPINDLE POLES 1-RELATED"/>
    <property type="match status" value="1"/>
</dbReference>
<reference evidence="1" key="1">
    <citation type="journal article" date="1997" name="Nucleic Acids Res.">
        <title>tRNAscan-SE: a program for improved detection of transfer RNA genes in genomic sequence.</title>
        <authorList>
            <person name="Lowe T.M."/>
            <person name="Eddy S.R."/>
        </authorList>
    </citation>
    <scope>NUCLEOTIDE SEQUENCE [LARGE SCALE GENOMIC DNA]</scope>
    <source>
        <strain evidence="1">r\DH55</strain>
    </source>
</reference>
<dbReference type="Proteomes" id="UP000694864">
    <property type="component" value="Chromosome 11"/>
</dbReference>
<sequence>MFSLSSNLGQVTRITIADILLNDVYVTEDMHIERARILIWKARMTRTSGTEHLNECICLLSEAISILDEVHHGPNKEGTPSSHMLPIAYCLRAFCTQEAEPNSKKVFQDIRTSLNLWLRILSLDDSGDSLPTENIIPLLYNMTDLMSVKGCTELHHHIYQLIFRLFKWKNVKLEVCLAMLWDCRRLSHALCLSPISVTFIRTLSENCGDKSTCIHFWIDCLKDSKAKLIGFQQNFHDLHNNFLRASNKDEGPFQSDITTDDIKDAASELISSALSYAKEAYRIRTLILHQKFKYSAEKQFEKHNDAGKISKMRTFGIKNFQVYSWVATDFWPCGNFLWDVNCCYLSPWSVLQCYLESTLQVGILNDLIGNGLEAETSLSWGKAISCSQSLFPFAVAFSFFEFNVKLYSKEK</sequence>
<evidence type="ECO:0000313" key="2">
    <source>
        <dbReference type="RefSeq" id="XP_010439035.1"/>
    </source>
</evidence>
<reference evidence="1" key="2">
    <citation type="journal article" date="2014" name="Nat. Commun.">
        <title>The emerging biofuel crop Camelina sativa retains a highly undifferentiated hexaploid genome structure.</title>
        <authorList>
            <person name="Kagale S."/>
            <person name="Koh C."/>
            <person name="Nixon J."/>
            <person name="Bollina V."/>
            <person name="Clarke W.E."/>
            <person name="Tuteja R."/>
            <person name="Spillane C."/>
            <person name="Robinson S.J."/>
            <person name="Links M.G."/>
            <person name="Clarke C."/>
            <person name="Higgins E.E."/>
            <person name="Huebert T."/>
            <person name="Sharpe A.G."/>
            <person name="Parkin I.A."/>
        </authorList>
    </citation>
    <scope>NUCLEOTIDE SEQUENCE [LARGE SCALE GENOMIC DNA]</scope>
    <source>
        <strain evidence="1">r\DH55</strain>
    </source>
</reference>
<gene>
    <name evidence="2 3" type="primary">LOC104722544</name>
</gene>
<dbReference type="GeneID" id="104722544"/>
<dbReference type="PANTHER" id="PTHR12792:SF0">
    <property type="entry name" value="SEPARIN"/>
    <property type="match status" value="1"/>
</dbReference>
<reference evidence="2 3" key="3">
    <citation type="submission" date="2025-05" db="UniProtKB">
        <authorList>
            <consortium name="RefSeq"/>
        </authorList>
    </citation>
    <scope>IDENTIFICATION</scope>
    <source>
        <tissue evidence="2 3">Leaf</tissue>
    </source>
</reference>
<organism evidence="1 3">
    <name type="scientific">Camelina sativa</name>
    <name type="common">False flax</name>
    <name type="synonym">Myagrum sativum</name>
    <dbReference type="NCBI Taxonomy" id="90675"/>
    <lineage>
        <taxon>Eukaryota</taxon>
        <taxon>Viridiplantae</taxon>
        <taxon>Streptophyta</taxon>
        <taxon>Embryophyta</taxon>
        <taxon>Tracheophyta</taxon>
        <taxon>Spermatophyta</taxon>
        <taxon>Magnoliopsida</taxon>
        <taxon>eudicotyledons</taxon>
        <taxon>Gunneridae</taxon>
        <taxon>Pentapetalae</taxon>
        <taxon>rosids</taxon>
        <taxon>malvids</taxon>
        <taxon>Brassicales</taxon>
        <taxon>Brassicaceae</taxon>
        <taxon>Camelineae</taxon>
        <taxon>Camelina</taxon>
    </lineage>
</organism>
<accession>A0ABM0UC88</accession>
<proteinExistence type="predicted"/>
<dbReference type="InterPro" id="IPR005314">
    <property type="entry name" value="Peptidase_C50"/>
</dbReference>
<evidence type="ECO:0000313" key="1">
    <source>
        <dbReference type="Proteomes" id="UP000694864"/>
    </source>
</evidence>
<name>A0ABM0UC88_CAMSA</name>